<accession>A0A158L0F9</accession>
<sequence>MQHGSSPIPGLWSVRALQSVTPPIAVLIVDDDSAGPDALSAVLAVKGFPTTAVDSGYSAFWTPQAVTPHIILDIEQPLRDRSAKKVRCMFSAIGRICPGRARSSSSRSRYNGAGAERVMGSCSEEEGVAFVKAIPLVERAIVNSGIILIKHRLEVSEEEQTPVSKRPSTTDARAGSAQTWT</sequence>
<evidence type="ECO:0000256" key="1">
    <source>
        <dbReference type="SAM" id="MobiDB-lite"/>
    </source>
</evidence>
<name>A0A158L0F9_9BURK</name>
<keyword evidence="4" id="KW-1185">Reference proteome</keyword>
<organism evidence="3 4">
    <name type="scientific">Caballeronia terrestris</name>
    <dbReference type="NCBI Taxonomy" id="1226301"/>
    <lineage>
        <taxon>Bacteria</taxon>
        <taxon>Pseudomonadati</taxon>
        <taxon>Pseudomonadota</taxon>
        <taxon>Betaproteobacteria</taxon>
        <taxon>Burkholderiales</taxon>
        <taxon>Burkholderiaceae</taxon>
        <taxon>Caballeronia</taxon>
    </lineage>
</organism>
<proteinExistence type="predicted"/>
<comment type="caution">
    <text evidence="3">The sequence shown here is derived from an EMBL/GenBank/DDBJ whole genome shotgun (WGS) entry which is preliminary data.</text>
</comment>
<dbReference type="InterPro" id="IPR027417">
    <property type="entry name" value="P-loop_NTPase"/>
</dbReference>
<reference evidence="3" key="1">
    <citation type="submission" date="2016-01" db="EMBL/GenBank/DDBJ databases">
        <authorList>
            <person name="Peeters C."/>
        </authorList>
    </citation>
    <scope>NUCLEOTIDE SEQUENCE [LARGE SCALE GENOMIC DNA]</scope>
    <source>
        <strain evidence="3">LMG 22937</strain>
    </source>
</reference>
<feature type="domain" description="Polyphosphate kinase-2-related" evidence="2">
    <location>
        <begin position="103"/>
        <end position="161"/>
    </location>
</feature>
<evidence type="ECO:0000259" key="2">
    <source>
        <dbReference type="Pfam" id="PF03976"/>
    </source>
</evidence>
<keyword evidence="3" id="KW-0418">Kinase</keyword>
<feature type="compositionally biased region" description="Polar residues" evidence="1">
    <location>
        <begin position="161"/>
        <end position="181"/>
    </location>
</feature>
<protein>
    <submittedName>
        <fullName evidence="3">Polyphosphate kinase 2 (PPK2)</fullName>
    </submittedName>
</protein>
<feature type="region of interest" description="Disordered" evidence="1">
    <location>
        <begin position="157"/>
        <end position="181"/>
    </location>
</feature>
<gene>
    <name evidence="3" type="ORF">AWB67_07300</name>
</gene>
<dbReference type="Proteomes" id="UP000054925">
    <property type="component" value="Unassembled WGS sequence"/>
</dbReference>
<evidence type="ECO:0000313" key="4">
    <source>
        <dbReference type="Proteomes" id="UP000054925"/>
    </source>
</evidence>
<dbReference type="InterPro" id="IPR022488">
    <property type="entry name" value="PPK2-related"/>
</dbReference>
<dbReference type="AlphaFoldDB" id="A0A158L0F9"/>
<dbReference type="EMBL" id="FCOL02000279">
    <property type="protein sequence ID" value="SAL86878.1"/>
    <property type="molecule type" value="Genomic_DNA"/>
</dbReference>
<dbReference type="Gene3D" id="3.40.50.300">
    <property type="entry name" value="P-loop containing nucleotide triphosphate hydrolases"/>
    <property type="match status" value="1"/>
</dbReference>
<dbReference type="Pfam" id="PF03976">
    <property type="entry name" value="PPK2"/>
    <property type="match status" value="1"/>
</dbReference>
<dbReference type="GO" id="GO:0016301">
    <property type="term" value="F:kinase activity"/>
    <property type="evidence" value="ECO:0007669"/>
    <property type="project" value="UniProtKB-KW"/>
</dbReference>
<evidence type="ECO:0000313" key="3">
    <source>
        <dbReference type="EMBL" id="SAL86878.1"/>
    </source>
</evidence>
<keyword evidence="3" id="KW-0808">Transferase</keyword>